<gene>
    <name evidence="2" type="ORF">V6x_51750</name>
</gene>
<protein>
    <recommendedName>
        <fullName evidence="1">T6SS Phospholipase effector Tle1-like catalytic domain-containing protein</fullName>
    </recommendedName>
</protein>
<dbReference type="Proteomes" id="UP000320722">
    <property type="component" value="Chromosome"/>
</dbReference>
<evidence type="ECO:0000313" key="2">
    <source>
        <dbReference type="EMBL" id="QDU05438.1"/>
    </source>
</evidence>
<dbReference type="SUPFAM" id="SSF53474">
    <property type="entry name" value="alpha/beta-Hydrolases"/>
    <property type="match status" value="1"/>
</dbReference>
<accession>A0A517WJK3</accession>
<dbReference type="InterPro" id="IPR018712">
    <property type="entry name" value="Tle1-like_cat"/>
</dbReference>
<name>A0A517WJK3_9PLAN</name>
<dbReference type="Pfam" id="PF09994">
    <property type="entry name" value="T6SS_Tle1-like_cat"/>
    <property type="match status" value="2"/>
</dbReference>
<sequence length="349" mass="39361">MTRLLLTSITLLVIGPTSLTAKDLVVLMDGTWNNSIDYGGRRESLKFKSLFSSGEPLLITEKSKLVTPLPPQATNIARMYMLLDNDAEQKVAYIRGIGSGEGDKFRGGALGKGAEKRVKAALKFIEDNWQRGDEICIFGFSRGAATARQLARRSELNGKKIRFMGLFDTVAAFGMPQTRLSTSDGVRKQFEDFHNKLAIPNDVGSVVHLVALDEKRMTFLPTLILPDLNHNNPRRKEIWFSGNHGDIGGGWDDEPNATYRRRQIALRYMLKQGHGLDLPRNWRDHADVRVDPTWQNLGVNHAYKKWTFLEGYGGEQKRENLGDTSHPNFAVPYRPPLNSIFVHESIRQK</sequence>
<dbReference type="InterPro" id="IPR029058">
    <property type="entry name" value="AB_hydrolase_fold"/>
</dbReference>
<organism evidence="2 3">
    <name type="scientific">Gimesia chilikensis</name>
    <dbReference type="NCBI Taxonomy" id="2605989"/>
    <lineage>
        <taxon>Bacteria</taxon>
        <taxon>Pseudomonadati</taxon>
        <taxon>Planctomycetota</taxon>
        <taxon>Planctomycetia</taxon>
        <taxon>Planctomycetales</taxon>
        <taxon>Planctomycetaceae</taxon>
        <taxon>Gimesia</taxon>
    </lineage>
</organism>
<evidence type="ECO:0000313" key="3">
    <source>
        <dbReference type="Proteomes" id="UP000320722"/>
    </source>
</evidence>
<proteinExistence type="predicted"/>
<dbReference type="PANTHER" id="PTHR33840">
    <property type="match status" value="1"/>
</dbReference>
<dbReference type="EMBL" id="CP036347">
    <property type="protein sequence ID" value="QDU05438.1"/>
    <property type="molecule type" value="Genomic_DNA"/>
</dbReference>
<evidence type="ECO:0000259" key="1">
    <source>
        <dbReference type="Pfam" id="PF09994"/>
    </source>
</evidence>
<feature type="domain" description="T6SS Phospholipase effector Tle1-like catalytic" evidence="1">
    <location>
        <begin position="157"/>
        <end position="272"/>
    </location>
</feature>
<dbReference type="AlphaFoldDB" id="A0A517WJK3"/>
<feature type="domain" description="T6SS Phospholipase effector Tle1-like catalytic" evidence="1">
    <location>
        <begin position="22"/>
        <end position="152"/>
    </location>
</feature>
<dbReference type="PANTHER" id="PTHR33840:SF1">
    <property type="entry name" value="TLE1 PHOSPHOLIPASE DOMAIN-CONTAINING PROTEIN"/>
    <property type="match status" value="1"/>
</dbReference>
<reference evidence="2 3" key="1">
    <citation type="submission" date="2019-02" db="EMBL/GenBank/DDBJ databases">
        <title>Deep-cultivation of Planctomycetes and their phenomic and genomic characterization uncovers novel biology.</title>
        <authorList>
            <person name="Wiegand S."/>
            <person name="Jogler M."/>
            <person name="Boedeker C."/>
            <person name="Pinto D."/>
            <person name="Vollmers J."/>
            <person name="Rivas-Marin E."/>
            <person name="Kohn T."/>
            <person name="Peeters S.H."/>
            <person name="Heuer A."/>
            <person name="Rast P."/>
            <person name="Oberbeckmann S."/>
            <person name="Bunk B."/>
            <person name="Jeske O."/>
            <person name="Meyerdierks A."/>
            <person name="Storesund J.E."/>
            <person name="Kallscheuer N."/>
            <person name="Luecker S."/>
            <person name="Lage O.M."/>
            <person name="Pohl T."/>
            <person name="Merkel B.J."/>
            <person name="Hornburger P."/>
            <person name="Mueller R.-W."/>
            <person name="Bruemmer F."/>
            <person name="Labrenz M."/>
            <person name="Spormann A.M."/>
            <person name="Op den Camp H."/>
            <person name="Overmann J."/>
            <person name="Amann R."/>
            <person name="Jetten M.S.M."/>
            <person name="Mascher T."/>
            <person name="Medema M.H."/>
            <person name="Devos D.P."/>
            <person name="Kaster A.-K."/>
            <person name="Ovreas L."/>
            <person name="Rohde M."/>
            <person name="Galperin M.Y."/>
            <person name="Jogler C."/>
        </authorList>
    </citation>
    <scope>NUCLEOTIDE SEQUENCE [LARGE SCALE GENOMIC DNA]</scope>
    <source>
        <strain evidence="2 3">V6</strain>
    </source>
</reference>